<keyword evidence="1" id="KW-1133">Transmembrane helix</keyword>
<evidence type="ECO:0000313" key="3">
    <source>
        <dbReference type="Proteomes" id="UP001596398"/>
    </source>
</evidence>
<dbReference type="EMBL" id="JBHTAP010000001">
    <property type="protein sequence ID" value="MFC7235361.1"/>
    <property type="molecule type" value="Genomic_DNA"/>
</dbReference>
<evidence type="ECO:0000313" key="2">
    <source>
        <dbReference type="EMBL" id="MFC7235361.1"/>
    </source>
</evidence>
<proteinExistence type="predicted"/>
<feature type="transmembrane region" description="Helical" evidence="1">
    <location>
        <begin position="35"/>
        <end position="54"/>
    </location>
</feature>
<keyword evidence="1" id="KW-0812">Transmembrane</keyword>
<protein>
    <submittedName>
        <fullName evidence="2">Uncharacterized protein</fullName>
    </submittedName>
</protein>
<dbReference type="AlphaFoldDB" id="A0ABD5ZPX8"/>
<evidence type="ECO:0000256" key="1">
    <source>
        <dbReference type="SAM" id="Phobius"/>
    </source>
</evidence>
<dbReference type="Proteomes" id="UP001596398">
    <property type="component" value="Unassembled WGS sequence"/>
</dbReference>
<organism evidence="2 3">
    <name type="scientific">Halosegnis marinus</name>
    <dbReference type="NCBI Taxonomy" id="3034023"/>
    <lineage>
        <taxon>Archaea</taxon>
        <taxon>Methanobacteriati</taxon>
        <taxon>Methanobacteriota</taxon>
        <taxon>Stenosarchaea group</taxon>
        <taxon>Halobacteria</taxon>
        <taxon>Halobacteriales</taxon>
        <taxon>Natronomonadaceae</taxon>
        <taxon>Halosegnis</taxon>
    </lineage>
</organism>
<gene>
    <name evidence="2" type="ORF">ACFQJ4_08560</name>
</gene>
<reference evidence="2 3" key="1">
    <citation type="journal article" date="2019" name="Int. J. Syst. Evol. Microbiol.">
        <title>The Global Catalogue of Microorganisms (GCM) 10K type strain sequencing project: providing services to taxonomists for standard genome sequencing and annotation.</title>
        <authorList>
            <consortium name="The Broad Institute Genomics Platform"/>
            <consortium name="The Broad Institute Genome Sequencing Center for Infectious Disease"/>
            <person name="Wu L."/>
            <person name="Ma J."/>
        </authorList>
    </citation>
    <scope>NUCLEOTIDE SEQUENCE [LARGE SCALE GENOMIC DNA]</scope>
    <source>
        <strain evidence="2 3">DT85</strain>
    </source>
</reference>
<dbReference type="RefSeq" id="WP_276233489.1">
    <property type="nucleotide sequence ID" value="NZ_CP119802.1"/>
</dbReference>
<dbReference type="GeneID" id="79267054"/>
<name>A0ABD5ZPX8_9EURY</name>
<keyword evidence="1" id="KW-0472">Membrane</keyword>
<dbReference type="Pfam" id="PF24282">
    <property type="entry name" value="DUF7470"/>
    <property type="match status" value="1"/>
</dbReference>
<keyword evidence="3" id="KW-1185">Reference proteome</keyword>
<dbReference type="InterPro" id="IPR055893">
    <property type="entry name" value="DUF7470"/>
</dbReference>
<accession>A0ABD5ZPX8</accession>
<comment type="caution">
    <text evidence="2">The sequence shown here is derived from an EMBL/GenBank/DDBJ whole genome shotgun (WGS) entry which is preliminary data.</text>
</comment>
<sequence length="67" mass="6753">MDTEEVREWLGERGEQGAVALLVGLLIVASSDKRAAAGVAVVVVGLGLVAAGLVDSALEKTGMKGAF</sequence>